<evidence type="ECO:0000313" key="6">
    <source>
        <dbReference type="EMBL" id="KAK8073093.1"/>
    </source>
</evidence>
<dbReference type="CDD" id="cd03444">
    <property type="entry name" value="Thioesterase_II_repeat1"/>
    <property type="match status" value="1"/>
</dbReference>
<dbReference type="SUPFAM" id="SSF54637">
    <property type="entry name" value="Thioesterase/thiol ester dehydrase-isomerase"/>
    <property type="match status" value="2"/>
</dbReference>
<comment type="similarity">
    <text evidence="1">Belongs to the C/M/P thioester hydrolase family.</text>
</comment>
<dbReference type="PANTHER" id="PTHR11066">
    <property type="entry name" value="ACYL-COA THIOESTERASE"/>
    <property type="match status" value="1"/>
</dbReference>
<evidence type="ECO:0000313" key="7">
    <source>
        <dbReference type="Proteomes" id="UP001446871"/>
    </source>
</evidence>
<name>A0ABR1VPD4_9PEZI</name>
<keyword evidence="2" id="KW-0378">Hydrolase</keyword>
<dbReference type="Pfam" id="PF13622">
    <property type="entry name" value="4HBT_3"/>
    <property type="match status" value="1"/>
</dbReference>
<dbReference type="CDD" id="cd03445">
    <property type="entry name" value="Thioesterase_II_repeat2"/>
    <property type="match status" value="1"/>
</dbReference>
<feature type="region of interest" description="Disordered" evidence="3">
    <location>
        <begin position="129"/>
        <end position="177"/>
    </location>
</feature>
<dbReference type="InterPro" id="IPR049450">
    <property type="entry name" value="ACOT8-like_C"/>
</dbReference>
<evidence type="ECO:0000256" key="3">
    <source>
        <dbReference type="SAM" id="MobiDB-lite"/>
    </source>
</evidence>
<comment type="caution">
    <text evidence="6">The sequence shown here is derived from an EMBL/GenBank/DDBJ whole genome shotgun (WGS) entry which is preliminary data.</text>
</comment>
<dbReference type="InterPro" id="IPR042171">
    <property type="entry name" value="Acyl-CoA_hotdog"/>
</dbReference>
<dbReference type="EMBL" id="JAQQWM010000003">
    <property type="protein sequence ID" value="KAK8073093.1"/>
    <property type="molecule type" value="Genomic_DNA"/>
</dbReference>
<proteinExistence type="inferred from homology"/>
<organism evidence="6 7">
    <name type="scientific">Apiospora saccharicola</name>
    <dbReference type="NCBI Taxonomy" id="335842"/>
    <lineage>
        <taxon>Eukaryota</taxon>
        <taxon>Fungi</taxon>
        <taxon>Dikarya</taxon>
        <taxon>Ascomycota</taxon>
        <taxon>Pezizomycotina</taxon>
        <taxon>Sordariomycetes</taxon>
        <taxon>Xylariomycetidae</taxon>
        <taxon>Amphisphaeriales</taxon>
        <taxon>Apiosporaceae</taxon>
        <taxon>Apiospora</taxon>
    </lineage>
</organism>
<dbReference type="PANTHER" id="PTHR11066:SF34">
    <property type="entry name" value="ACYL-COENZYME A THIOESTERASE 8"/>
    <property type="match status" value="1"/>
</dbReference>
<dbReference type="InterPro" id="IPR029069">
    <property type="entry name" value="HotDog_dom_sf"/>
</dbReference>
<feature type="compositionally biased region" description="Low complexity" evidence="3">
    <location>
        <begin position="206"/>
        <end position="220"/>
    </location>
</feature>
<dbReference type="Gene3D" id="2.40.160.210">
    <property type="entry name" value="Acyl-CoA thioesterase, double hotdog domain"/>
    <property type="match status" value="1"/>
</dbReference>
<protein>
    <submittedName>
        <fullName evidence="6">Thioesterase/thiol ester dehydrase-isomerase</fullName>
    </submittedName>
</protein>
<evidence type="ECO:0000256" key="2">
    <source>
        <dbReference type="ARBA" id="ARBA00022801"/>
    </source>
</evidence>
<dbReference type="InterPro" id="IPR003703">
    <property type="entry name" value="Acyl_CoA_thio"/>
</dbReference>
<accession>A0ABR1VPD4</accession>
<feature type="domain" description="Acyl-CoA thioesterase-like C-terminal" evidence="5">
    <location>
        <begin position="207"/>
        <end position="316"/>
    </location>
</feature>
<evidence type="ECO:0000256" key="1">
    <source>
        <dbReference type="ARBA" id="ARBA00006538"/>
    </source>
</evidence>
<dbReference type="InterPro" id="IPR049449">
    <property type="entry name" value="TesB_ACOT8-like_N"/>
</dbReference>
<reference evidence="6 7" key="1">
    <citation type="submission" date="2023-01" db="EMBL/GenBank/DDBJ databases">
        <title>Analysis of 21 Apiospora genomes using comparative genomics revels a genus with tremendous synthesis potential of carbohydrate active enzymes and secondary metabolites.</title>
        <authorList>
            <person name="Sorensen T."/>
        </authorList>
    </citation>
    <scope>NUCLEOTIDE SEQUENCE [LARGE SCALE GENOMIC DNA]</scope>
    <source>
        <strain evidence="6 7">CBS 83171</strain>
    </source>
</reference>
<evidence type="ECO:0000259" key="4">
    <source>
        <dbReference type="Pfam" id="PF13622"/>
    </source>
</evidence>
<sequence length="323" mass="34572">MASPRAPIESYVAVVAAPTLGPDTYVNERPLAEQDGRGSVFGGLLLAQAISAASAAVDPDFYAYTSSSSFLRPVAGTKQVQYQVERVSDGRSYATRIVRASGVGKTADTEVATADIILYIAAISFQRRGDSSPAGRSVQYAELPPDLEGLTPEDIDPGNGKEQVENNRTGNLQPFKPEDAPFDWLTAGVEFGDRPSDVRTTGFSRSSAPLSSSSSSSPSTTATNLAALAYMSDEMLLGLPILANPDAVGPRSRNVALAVSLNHHLWFHDPTVRVDRWMVGERRTSAGADGRVLIHQRVWDHATGRLVMTCTQEALIRLKGPSL</sequence>
<dbReference type="Pfam" id="PF20789">
    <property type="entry name" value="4HBT_3C"/>
    <property type="match status" value="1"/>
</dbReference>
<feature type="region of interest" description="Disordered" evidence="3">
    <location>
        <begin position="196"/>
        <end position="220"/>
    </location>
</feature>
<keyword evidence="7" id="KW-1185">Reference proteome</keyword>
<dbReference type="Proteomes" id="UP001446871">
    <property type="component" value="Unassembled WGS sequence"/>
</dbReference>
<evidence type="ECO:0000259" key="5">
    <source>
        <dbReference type="Pfam" id="PF20789"/>
    </source>
</evidence>
<feature type="domain" description="Acyl-CoA thioesterase-like N-terminal HotDog" evidence="4">
    <location>
        <begin position="38"/>
        <end position="112"/>
    </location>
</feature>
<gene>
    <name evidence="6" type="ORF">PG996_006441</name>
</gene>